<dbReference type="PROSITE" id="PS51154">
    <property type="entry name" value="MACRO"/>
    <property type="match status" value="1"/>
</dbReference>
<dbReference type="InterPro" id="IPR035979">
    <property type="entry name" value="RBD_domain_sf"/>
</dbReference>
<dbReference type="GeneID" id="108708801"/>
<dbReference type="InterPro" id="IPR052056">
    <property type="entry name" value="Mono-ARTD/PARP"/>
</dbReference>
<dbReference type="KEGG" id="xla:108708801"/>
<evidence type="ECO:0000256" key="3">
    <source>
        <dbReference type="ARBA" id="ARBA00022679"/>
    </source>
</evidence>
<dbReference type="GO" id="GO:0003723">
    <property type="term" value="F:RNA binding"/>
    <property type="evidence" value="ECO:0007669"/>
    <property type="project" value="UniProtKB-UniRule"/>
</dbReference>
<dbReference type="Pfam" id="PF01661">
    <property type="entry name" value="Macro"/>
    <property type="match status" value="1"/>
</dbReference>
<dbReference type="InterPro" id="IPR057048">
    <property type="entry name" value="PARP14_KH_6"/>
</dbReference>
<evidence type="ECO:0000259" key="8">
    <source>
        <dbReference type="PROSITE" id="PS50102"/>
    </source>
</evidence>
<dbReference type="SMART" id="SM00506">
    <property type="entry name" value="A1pp"/>
    <property type="match status" value="1"/>
</dbReference>
<evidence type="ECO:0000259" key="9">
    <source>
        <dbReference type="PROSITE" id="PS51154"/>
    </source>
</evidence>
<dbReference type="Gene3D" id="3.30.70.330">
    <property type="match status" value="1"/>
</dbReference>
<dbReference type="GO" id="GO:0070212">
    <property type="term" value="P:protein poly-ADP-ribosylation"/>
    <property type="evidence" value="ECO:0007669"/>
    <property type="project" value="TreeGrafter"/>
</dbReference>
<accession>A0A8J0U9B5</accession>
<dbReference type="Pfam" id="PF23085">
    <property type="entry name" value="RRM_PARP14_3"/>
    <property type="match status" value="1"/>
</dbReference>
<dbReference type="Pfam" id="PF23248">
    <property type="entry name" value="KH_PARP14_2"/>
    <property type="match status" value="1"/>
</dbReference>
<feature type="domain" description="Macro" evidence="9">
    <location>
        <begin position="705"/>
        <end position="892"/>
    </location>
</feature>
<dbReference type="Pfam" id="PF23084">
    <property type="entry name" value="KH_PARP14_1"/>
    <property type="match status" value="1"/>
</dbReference>
<evidence type="ECO:0000256" key="6">
    <source>
        <dbReference type="PROSITE-ProRule" id="PRU00176"/>
    </source>
</evidence>
<dbReference type="PROSITE" id="PS50102">
    <property type="entry name" value="RRM"/>
    <property type="match status" value="1"/>
</dbReference>
<keyword evidence="3" id="KW-0808">Transferase</keyword>
<dbReference type="InterPro" id="IPR054596">
    <property type="entry name" value="PARP14_WWE"/>
</dbReference>
<dbReference type="SUPFAM" id="SSF52949">
    <property type="entry name" value="Macro domain-like"/>
    <property type="match status" value="2"/>
</dbReference>
<dbReference type="GO" id="GO:0005737">
    <property type="term" value="C:cytoplasm"/>
    <property type="evidence" value="ECO:0007669"/>
    <property type="project" value="TreeGrafter"/>
</dbReference>
<dbReference type="GO" id="GO:0010629">
    <property type="term" value="P:negative regulation of gene expression"/>
    <property type="evidence" value="ECO:0007669"/>
    <property type="project" value="TreeGrafter"/>
</dbReference>
<dbReference type="OrthoDB" id="6133115at2759"/>
<reference evidence="11" key="1">
    <citation type="submission" date="2025-08" db="UniProtKB">
        <authorList>
            <consortium name="RefSeq"/>
        </authorList>
    </citation>
    <scope>IDENTIFICATION</scope>
    <source>
        <strain evidence="11">J_2021</strain>
        <tissue evidence="11">Erythrocytes</tissue>
    </source>
</reference>
<dbReference type="InterPro" id="IPR037197">
    <property type="entry name" value="WWE_dom_sf"/>
</dbReference>
<evidence type="ECO:0000256" key="5">
    <source>
        <dbReference type="ARBA" id="ARBA00023242"/>
    </source>
</evidence>
<dbReference type="GO" id="GO:0003950">
    <property type="term" value="F:NAD+ poly-ADP-ribosyltransferase activity"/>
    <property type="evidence" value="ECO:0007669"/>
    <property type="project" value="TreeGrafter"/>
</dbReference>
<dbReference type="CDD" id="cd02907">
    <property type="entry name" value="Macro_Af1521_BAL-like"/>
    <property type="match status" value="1"/>
</dbReference>
<comment type="subcellular location">
    <subcellularLocation>
        <location evidence="1">Nucleus</location>
    </subcellularLocation>
</comment>
<protein>
    <submittedName>
        <fullName evidence="11">Protein mono-ADP-ribosyltransferase PARP14</fullName>
    </submittedName>
</protein>
<dbReference type="InterPro" id="IPR012677">
    <property type="entry name" value="Nucleotide-bd_a/b_plait_sf"/>
</dbReference>
<dbReference type="SUPFAM" id="SSF117839">
    <property type="entry name" value="WWE domain"/>
    <property type="match status" value="1"/>
</dbReference>
<dbReference type="Pfam" id="PF23253">
    <property type="entry name" value="KH_PARP14_6"/>
    <property type="match status" value="1"/>
</dbReference>
<keyword evidence="5" id="KW-0539">Nucleus</keyword>
<organism evidence="10 11">
    <name type="scientific">Xenopus laevis</name>
    <name type="common">African clawed frog</name>
    <dbReference type="NCBI Taxonomy" id="8355"/>
    <lineage>
        <taxon>Eukaryota</taxon>
        <taxon>Metazoa</taxon>
        <taxon>Chordata</taxon>
        <taxon>Craniata</taxon>
        <taxon>Vertebrata</taxon>
        <taxon>Euteleostomi</taxon>
        <taxon>Amphibia</taxon>
        <taxon>Batrachia</taxon>
        <taxon>Anura</taxon>
        <taxon>Pipoidea</taxon>
        <taxon>Pipidae</taxon>
        <taxon>Xenopodinae</taxon>
        <taxon>Xenopus</taxon>
        <taxon>Xenopus</taxon>
    </lineage>
</organism>
<keyword evidence="10" id="KW-1185">Reference proteome</keyword>
<dbReference type="PANTHER" id="PTHR14453:SF89">
    <property type="entry name" value="PROTEIN MONO-ADP-RIBOSYLTRANSFERASE PARP14"/>
    <property type="match status" value="1"/>
</dbReference>
<dbReference type="Pfam" id="PF23251">
    <property type="entry name" value="KH_PARP14_4"/>
    <property type="match status" value="1"/>
</dbReference>
<evidence type="ECO:0000313" key="10">
    <source>
        <dbReference type="Proteomes" id="UP000186698"/>
    </source>
</evidence>
<dbReference type="SUPFAM" id="SSF54928">
    <property type="entry name" value="RNA-binding domain, RBD"/>
    <property type="match status" value="1"/>
</dbReference>
<evidence type="ECO:0000256" key="2">
    <source>
        <dbReference type="ARBA" id="ARBA00022676"/>
    </source>
</evidence>
<dbReference type="Pfam" id="PF22005">
    <property type="entry name" value="WWE_1"/>
    <property type="match status" value="1"/>
</dbReference>
<dbReference type="InterPro" id="IPR057047">
    <property type="entry name" value="PARP14_KH_5"/>
</dbReference>
<dbReference type="RefSeq" id="XP_018103328.1">
    <property type="nucleotide sequence ID" value="XM_018247839.2"/>
</dbReference>
<dbReference type="InterPro" id="IPR057045">
    <property type="entry name" value="PARP14_KH_3"/>
</dbReference>
<keyword evidence="2" id="KW-0328">Glycosyltransferase</keyword>
<dbReference type="GO" id="GO:0005634">
    <property type="term" value="C:nucleus"/>
    <property type="evidence" value="ECO:0007669"/>
    <property type="project" value="UniProtKB-SubCell"/>
</dbReference>
<evidence type="ECO:0000256" key="4">
    <source>
        <dbReference type="ARBA" id="ARBA00023027"/>
    </source>
</evidence>
<dbReference type="InterPro" id="IPR057044">
    <property type="entry name" value="PARP14_KH_1"/>
</dbReference>
<proteinExistence type="predicted"/>
<dbReference type="Pfam" id="PF23245">
    <property type="entry name" value="RRM_PARP14_2"/>
    <property type="match status" value="1"/>
</dbReference>
<keyword evidence="4" id="KW-0520">NAD</keyword>
<evidence type="ECO:0000256" key="7">
    <source>
        <dbReference type="SAM" id="MobiDB-lite"/>
    </source>
</evidence>
<feature type="compositionally biased region" description="Low complexity" evidence="7">
    <location>
        <begin position="35"/>
        <end position="49"/>
    </location>
</feature>
<dbReference type="InterPro" id="IPR057043">
    <property type="entry name" value="PARP14_KH_2"/>
</dbReference>
<feature type="region of interest" description="Disordered" evidence="7">
    <location>
        <begin position="29"/>
        <end position="52"/>
    </location>
</feature>
<keyword evidence="6" id="KW-0694">RNA-binding</keyword>
<dbReference type="Pfam" id="PF23254">
    <property type="entry name" value="KH_PARP14_8"/>
    <property type="match status" value="1"/>
</dbReference>
<feature type="domain" description="RRM" evidence="8">
    <location>
        <begin position="138"/>
        <end position="207"/>
    </location>
</feature>
<feature type="compositionally biased region" description="Polar residues" evidence="7">
    <location>
        <begin position="912"/>
        <end position="924"/>
    </location>
</feature>
<dbReference type="Pfam" id="PF23249">
    <property type="entry name" value="KH_PARP14_3"/>
    <property type="match status" value="1"/>
</dbReference>
<evidence type="ECO:0000256" key="1">
    <source>
        <dbReference type="ARBA" id="ARBA00004123"/>
    </source>
</evidence>
<name>A0A8J0U9B5_XENLA</name>
<dbReference type="InterPro" id="IPR057049">
    <property type="entry name" value="PARP14_KH_8"/>
</dbReference>
<dbReference type="InterPro" id="IPR043472">
    <property type="entry name" value="Macro_dom-like"/>
</dbReference>
<gene>
    <name evidence="11" type="primary">LOC108708801</name>
</gene>
<dbReference type="Gene3D" id="3.30.720.50">
    <property type="match status" value="1"/>
</dbReference>
<evidence type="ECO:0000313" key="11">
    <source>
        <dbReference type="RefSeq" id="XP_018103328.1"/>
    </source>
</evidence>
<dbReference type="PANTHER" id="PTHR14453">
    <property type="entry name" value="PARP/ZINC FINGER CCCH TYPE DOMAIN CONTAINING PROTEIN"/>
    <property type="match status" value="1"/>
</dbReference>
<dbReference type="InterPro" id="IPR057050">
    <property type="entry name" value="RRM_PARP14_2"/>
</dbReference>
<dbReference type="Pfam" id="PF23252">
    <property type="entry name" value="KH_PARP14_5"/>
    <property type="match status" value="1"/>
</dbReference>
<dbReference type="InterPro" id="IPR000504">
    <property type="entry name" value="RRM_dom"/>
</dbReference>
<dbReference type="Gene3D" id="3.40.220.10">
    <property type="entry name" value="Leucine Aminopeptidase, subunit E, domain 1"/>
    <property type="match status" value="2"/>
</dbReference>
<dbReference type="InterPro" id="IPR057046">
    <property type="entry name" value="PARP14_KH_4"/>
</dbReference>
<feature type="region of interest" description="Disordered" evidence="7">
    <location>
        <begin position="898"/>
        <end position="924"/>
    </location>
</feature>
<sequence length="1319" mass="148150">MSSKDPKAKEVHLKETKVNWTAVKESPVKEVIQQGTGSAASTKTSSEAGDVPSESFSSHHVILIENVKDNCKAEMLQLLLERLVTGDHDFQVEMIHEIGSALVTFTHDIDIPSLMETFSSDYRVKKMNLKATALEETQSIRVEGLPPDLSDNYLTLYFENSRHGGGEVVEVKLIPEEEAAIVTFTNTQDTKRVLGKEHVFGKKPISVFPYYVSKGLTLYGTNAPRIKLPKPLEVPISPYVLEFILGDLQIKDNIDKKMADKSCEITWPDPNCSHPTIKLFIPSSISSHPRTMAKIGPTWRHGVSKEFSLIISEFKATAYNVIPSVWEAIKGEVSSSLYEGVLVKPDLAKQIVFLAGVSKVITEIEETFRDLVENTTRRIERQNQSVEMSEPLAPAFYEIMCKSGQMDNIQSQLQYLKIEYEEATKTIKLCGLQEEVLSAKYEILSITQQLKSKSIPLDPHIIQFLGFNDNDLLSCMLFASHNINAIFRVEDNKVMLTGSSEKDLTEAEEQMRSELLCKKVVVEDKQILLNPLWESHKRHLLAIFTDDKCTIMIEDFVIGAENEVVIAGLAFSVEKAYQQIFDFVGNAIVQVIEVQSLVLIHCIKAEERHLFREIANLNVSVSTEGKTITLRGLSPHVKEAADLIQKSLSSFHLEVLHINKPGAKTFYREREEMFVSEAMNTFQCWFHLQEDEEDITTTSQEDLMEPHCQIDLPVGVTIAVYKDDLTRHHVDVVVNEVNKNLRLTEGLSLALNQAAGPRLQAEWDHIIQTEGRLTTGDSVITGAGYLPCKQVVHTMSRQWDPNSQTACRRLLQRAIKRCLDLAAENGHGSIGIPAVGSLMSGFPVNVSVQCIVGSLRQYVESSERAEKVTRIHLVDSADDTVAAFTEAVRAEFVDNVLNTSPTDNKAEHSESNESPTRSDGQMATTKVGLNSTTSAISSEESCESSCQSVGGKAKFGPDTDPTHRAQEMRMESLRFEVKTGDITKECADIIIHLTDNLFTREPGSETNKRYVVTNSRTRPCKSIIHLLRRTKSDEIKANVLEVLQECEKLKASSVVFAGLSSVAEVDVILDALEEFANSKSAHSVETVKIIIQPEMLKYFYIMMTSKEVPGQPGQSWLYDKMKSAWYNFTNTKVDLYILKGNIEPAILHLCGEDKDQVMKASVWIRDCLLREQHTNIIPNEWIRELKGQKMKKLLELQKKYPVFISIESLSSTMRVSGFEKNVGTITREIHEIIKEVKDKKNREAEICYKQVQWRYHNGSGFVPFDKMSNLELETALEEATESVTVDVAGRKLTVNVKLKTASDPKGNRVAIDRVNQMRI</sequence>
<dbReference type="InterPro" id="IPR002589">
    <property type="entry name" value="Macro_dom"/>
</dbReference>
<dbReference type="GO" id="GO:0003714">
    <property type="term" value="F:transcription corepressor activity"/>
    <property type="evidence" value="ECO:0007669"/>
    <property type="project" value="TreeGrafter"/>
</dbReference>
<dbReference type="Proteomes" id="UP000186698">
    <property type="component" value="Chromosome 2L"/>
</dbReference>
<dbReference type="GO" id="GO:1990404">
    <property type="term" value="F:NAD+-protein mono-ADP-ribosyltransferase activity"/>
    <property type="evidence" value="ECO:0007669"/>
    <property type="project" value="TreeGrafter"/>
</dbReference>